<dbReference type="GO" id="GO:0005524">
    <property type="term" value="F:ATP binding"/>
    <property type="evidence" value="ECO:0007669"/>
    <property type="project" value="UniProtKB-KW"/>
</dbReference>
<keyword evidence="6" id="KW-0472">Membrane</keyword>
<evidence type="ECO:0000256" key="2">
    <source>
        <dbReference type="ARBA" id="ARBA00022679"/>
    </source>
</evidence>
<accession>A0A8X8W2T0</accession>
<dbReference type="EMBL" id="PNBA02000021">
    <property type="protein sequence ID" value="KAG6386829.1"/>
    <property type="molecule type" value="Genomic_DNA"/>
</dbReference>
<evidence type="ECO:0000313" key="9">
    <source>
        <dbReference type="Proteomes" id="UP000298416"/>
    </source>
</evidence>
<keyword evidence="3" id="KW-0547">Nucleotide-binding</keyword>
<keyword evidence="1" id="KW-0723">Serine/threonine-protein kinase</keyword>
<gene>
    <name evidence="8" type="ORF">SASPL_152005</name>
</gene>
<reference evidence="8" key="1">
    <citation type="submission" date="2018-01" db="EMBL/GenBank/DDBJ databases">
        <authorList>
            <person name="Mao J.F."/>
        </authorList>
    </citation>
    <scope>NUCLEOTIDE SEQUENCE</scope>
    <source>
        <strain evidence="8">Huo1</strain>
        <tissue evidence="8">Leaf</tissue>
    </source>
</reference>
<dbReference type="PROSITE" id="PS50011">
    <property type="entry name" value="PROTEIN_KINASE_DOM"/>
    <property type="match status" value="1"/>
</dbReference>
<dbReference type="FunFam" id="3.30.200.20:FF:000039">
    <property type="entry name" value="receptor-like protein kinase FERONIA"/>
    <property type="match status" value="1"/>
</dbReference>
<dbReference type="InterPro" id="IPR045272">
    <property type="entry name" value="ANXUR1/2-like"/>
</dbReference>
<dbReference type="GO" id="GO:0005886">
    <property type="term" value="C:plasma membrane"/>
    <property type="evidence" value="ECO:0007669"/>
    <property type="project" value="TreeGrafter"/>
</dbReference>
<dbReference type="InterPro" id="IPR020635">
    <property type="entry name" value="Tyr_kinase_cat_dom"/>
</dbReference>
<dbReference type="InterPro" id="IPR000719">
    <property type="entry name" value="Prot_kinase_dom"/>
</dbReference>
<dbReference type="GO" id="GO:0004714">
    <property type="term" value="F:transmembrane receptor protein tyrosine kinase activity"/>
    <property type="evidence" value="ECO:0007669"/>
    <property type="project" value="InterPro"/>
</dbReference>
<dbReference type="InterPro" id="IPR011009">
    <property type="entry name" value="Kinase-like_dom_sf"/>
</dbReference>
<dbReference type="SUPFAM" id="SSF56112">
    <property type="entry name" value="Protein kinase-like (PK-like)"/>
    <property type="match status" value="1"/>
</dbReference>
<name>A0A8X8W2T0_SALSN</name>
<dbReference type="GO" id="GO:0009506">
    <property type="term" value="C:plasmodesma"/>
    <property type="evidence" value="ECO:0007669"/>
    <property type="project" value="TreeGrafter"/>
</dbReference>
<dbReference type="Proteomes" id="UP000298416">
    <property type="component" value="Unassembled WGS sequence"/>
</dbReference>
<dbReference type="PANTHER" id="PTHR27003">
    <property type="entry name" value="OS07G0166700 PROTEIN"/>
    <property type="match status" value="1"/>
</dbReference>
<dbReference type="AlphaFoldDB" id="A0A8X8W2T0"/>
<protein>
    <recommendedName>
        <fullName evidence="7">Protein kinase domain-containing protein</fullName>
    </recommendedName>
</protein>
<evidence type="ECO:0000256" key="5">
    <source>
        <dbReference type="ARBA" id="ARBA00022840"/>
    </source>
</evidence>
<evidence type="ECO:0000259" key="7">
    <source>
        <dbReference type="PROSITE" id="PS50011"/>
    </source>
</evidence>
<evidence type="ECO:0000256" key="4">
    <source>
        <dbReference type="ARBA" id="ARBA00022777"/>
    </source>
</evidence>
<keyword evidence="5" id="KW-0067">ATP-binding</keyword>
<keyword evidence="6" id="KW-0812">Transmembrane</keyword>
<evidence type="ECO:0000313" key="8">
    <source>
        <dbReference type="EMBL" id="KAG6386829.1"/>
    </source>
</evidence>
<keyword evidence="2" id="KW-0808">Transferase</keyword>
<dbReference type="PANTHER" id="PTHR27003:SF59">
    <property type="entry name" value="PROTEIN KINASE DOMAIN-CONTAINING PROTEIN"/>
    <property type="match status" value="1"/>
</dbReference>
<comment type="caution">
    <text evidence="8">The sequence shown here is derived from an EMBL/GenBank/DDBJ whole genome shotgun (WGS) entry which is preliminary data.</text>
</comment>
<keyword evidence="9" id="KW-1185">Reference proteome</keyword>
<dbReference type="GO" id="GO:0004674">
    <property type="term" value="F:protein serine/threonine kinase activity"/>
    <property type="evidence" value="ECO:0007669"/>
    <property type="project" value="UniProtKB-KW"/>
</dbReference>
<organism evidence="8">
    <name type="scientific">Salvia splendens</name>
    <name type="common">Scarlet sage</name>
    <dbReference type="NCBI Taxonomy" id="180675"/>
    <lineage>
        <taxon>Eukaryota</taxon>
        <taxon>Viridiplantae</taxon>
        <taxon>Streptophyta</taxon>
        <taxon>Embryophyta</taxon>
        <taxon>Tracheophyta</taxon>
        <taxon>Spermatophyta</taxon>
        <taxon>Magnoliopsida</taxon>
        <taxon>eudicotyledons</taxon>
        <taxon>Gunneridae</taxon>
        <taxon>Pentapetalae</taxon>
        <taxon>asterids</taxon>
        <taxon>lamiids</taxon>
        <taxon>Lamiales</taxon>
        <taxon>Lamiaceae</taxon>
        <taxon>Nepetoideae</taxon>
        <taxon>Mentheae</taxon>
        <taxon>Salviinae</taxon>
        <taxon>Salvia</taxon>
        <taxon>Salvia subgen. Calosphace</taxon>
        <taxon>core Calosphace</taxon>
    </lineage>
</organism>
<evidence type="ECO:0000256" key="3">
    <source>
        <dbReference type="ARBA" id="ARBA00022741"/>
    </source>
</evidence>
<sequence length="291" mass="32007">MNVSVGPDTESGVRNAMLNGVEIMELLTDKASYSEDGASSGKQLFVILGSCLGRLVLVLIVFFGVMFLRLRKGNLNWPLGSSYSRTTARASVFADLNLGLKIPLSGILFATNHFDEKLMIGEGGFGKVVAIKRSEAGHGQGLEEFHTEIRVWSKIRHQHLVSLIGYCDEKGEMILVYEFMENGTLREHLYGDVIRSLSDMLRGCEGPNMVDVLWDLEYCRQLQHSAVPRQPYEVTTTEVSWGVAMPVLQRLPMDSFTVEGDDSVSGSFSGVASSQPNGSEVFSLLDMDGGR</sequence>
<evidence type="ECO:0000256" key="6">
    <source>
        <dbReference type="SAM" id="Phobius"/>
    </source>
</evidence>
<feature type="domain" description="Protein kinase" evidence="7">
    <location>
        <begin position="114"/>
        <end position="291"/>
    </location>
</feature>
<keyword evidence="4" id="KW-0418">Kinase</keyword>
<evidence type="ECO:0000256" key="1">
    <source>
        <dbReference type="ARBA" id="ARBA00022527"/>
    </source>
</evidence>
<dbReference type="InterPro" id="IPR001245">
    <property type="entry name" value="Ser-Thr/Tyr_kinase_cat_dom"/>
</dbReference>
<reference evidence="8" key="2">
    <citation type="submission" date="2020-08" db="EMBL/GenBank/DDBJ databases">
        <title>Plant Genome Project.</title>
        <authorList>
            <person name="Zhang R.-G."/>
        </authorList>
    </citation>
    <scope>NUCLEOTIDE SEQUENCE</scope>
    <source>
        <strain evidence="8">Huo1</strain>
        <tissue evidence="8">Leaf</tissue>
    </source>
</reference>
<proteinExistence type="predicted"/>
<feature type="transmembrane region" description="Helical" evidence="6">
    <location>
        <begin position="44"/>
        <end position="68"/>
    </location>
</feature>
<dbReference type="Gene3D" id="1.10.510.10">
    <property type="entry name" value="Transferase(Phosphotransferase) domain 1"/>
    <property type="match status" value="1"/>
</dbReference>
<keyword evidence="6" id="KW-1133">Transmembrane helix</keyword>
<dbReference type="SMART" id="SM00219">
    <property type="entry name" value="TyrKc"/>
    <property type="match status" value="1"/>
</dbReference>
<dbReference type="Pfam" id="PF07714">
    <property type="entry name" value="PK_Tyr_Ser-Thr"/>
    <property type="match status" value="1"/>
</dbReference>